<dbReference type="InterPro" id="IPR020568">
    <property type="entry name" value="Ribosomal_Su5_D2-typ_SF"/>
</dbReference>
<evidence type="ECO:0000256" key="7">
    <source>
        <dbReference type="SAM" id="MobiDB-lite"/>
    </source>
</evidence>
<dbReference type="InterPro" id="IPR023035">
    <property type="entry name" value="Ribosomal_uS9_bac/plastid"/>
</dbReference>
<keyword evidence="2 5" id="KW-0689">Ribosomal protein</keyword>
<dbReference type="PROSITE" id="PS00360">
    <property type="entry name" value="RIBOSOMAL_S9"/>
    <property type="match status" value="1"/>
</dbReference>
<evidence type="ECO:0000256" key="2">
    <source>
        <dbReference type="ARBA" id="ARBA00022980"/>
    </source>
</evidence>
<dbReference type="GO" id="GO:0003723">
    <property type="term" value="F:RNA binding"/>
    <property type="evidence" value="ECO:0007669"/>
    <property type="project" value="TreeGrafter"/>
</dbReference>
<dbReference type="GO" id="GO:0003735">
    <property type="term" value="F:structural constituent of ribosome"/>
    <property type="evidence" value="ECO:0007669"/>
    <property type="project" value="InterPro"/>
</dbReference>
<keyword evidence="3 5" id="KW-0687">Ribonucleoprotein</keyword>
<reference evidence="8 9" key="1">
    <citation type="journal article" date="2016" name="Nat. Commun.">
        <title>Thousands of microbial genomes shed light on interconnected biogeochemical processes in an aquifer system.</title>
        <authorList>
            <person name="Anantharaman K."/>
            <person name="Brown C.T."/>
            <person name="Hug L.A."/>
            <person name="Sharon I."/>
            <person name="Castelle C.J."/>
            <person name="Probst A.J."/>
            <person name="Thomas B.C."/>
            <person name="Singh A."/>
            <person name="Wilkins M.J."/>
            <person name="Karaoz U."/>
            <person name="Brodie E.L."/>
            <person name="Williams K.H."/>
            <person name="Hubbard S.S."/>
            <person name="Banfield J.F."/>
        </authorList>
    </citation>
    <scope>NUCLEOTIDE SEQUENCE [LARGE SCALE GENOMIC DNA]</scope>
</reference>
<sequence length="137" mass="15393">MAVQKTKSEGQMERAVGRRKTAAARVRLVAGTGEITVNNKPLAIYFPLKLWQEKIISPLLVCGREKQLDVSVRVAGGGVNGQAEAVRHGIARALVLWNIELKPILRSQGFLTRDSRGKERKKPGLHRARRAHQWRKR</sequence>
<dbReference type="Gene3D" id="3.30.230.10">
    <property type="match status" value="1"/>
</dbReference>
<feature type="compositionally biased region" description="Basic residues" evidence="7">
    <location>
        <begin position="118"/>
        <end position="137"/>
    </location>
</feature>
<dbReference type="PANTHER" id="PTHR21569:SF1">
    <property type="entry name" value="SMALL RIBOSOMAL SUBUNIT PROTEIN US9M"/>
    <property type="match status" value="1"/>
</dbReference>
<dbReference type="FunFam" id="3.30.230.10:FF:000001">
    <property type="entry name" value="30S ribosomal protein S9"/>
    <property type="match status" value="1"/>
</dbReference>
<comment type="caution">
    <text evidence="8">The sequence shown here is derived from an EMBL/GenBank/DDBJ whole genome shotgun (WGS) entry which is preliminary data.</text>
</comment>
<dbReference type="InterPro" id="IPR000754">
    <property type="entry name" value="Ribosomal_uS9"/>
</dbReference>
<dbReference type="Proteomes" id="UP000177040">
    <property type="component" value="Unassembled WGS sequence"/>
</dbReference>
<dbReference type="GO" id="GO:0006412">
    <property type="term" value="P:translation"/>
    <property type="evidence" value="ECO:0007669"/>
    <property type="project" value="UniProtKB-UniRule"/>
</dbReference>
<comment type="similarity">
    <text evidence="1 5 6">Belongs to the universal ribosomal protein uS9 family.</text>
</comment>
<proteinExistence type="inferred from homology"/>
<dbReference type="InterPro" id="IPR020574">
    <property type="entry name" value="Ribosomal_uS9_CS"/>
</dbReference>
<evidence type="ECO:0000256" key="4">
    <source>
        <dbReference type="ARBA" id="ARBA00035259"/>
    </source>
</evidence>
<organism evidence="8 9">
    <name type="scientific">Candidatus Magasanikbacteria bacterium RIFCSPLOWO2_01_FULL_40_15</name>
    <dbReference type="NCBI Taxonomy" id="1798686"/>
    <lineage>
        <taxon>Bacteria</taxon>
        <taxon>Candidatus Magasanikiibacteriota</taxon>
    </lineage>
</organism>
<evidence type="ECO:0000313" key="9">
    <source>
        <dbReference type="Proteomes" id="UP000177040"/>
    </source>
</evidence>
<dbReference type="InterPro" id="IPR014721">
    <property type="entry name" value="Ribsml_uS5_D2-typ_fold_subgr"/>
</dbReference>
<dbReference type="EMBL" id="MFQH01000020">
    <property type="protein sequence ID" value="OGH77954.1"/>
    <property type="molecule type" value="Genomic_DNA"/>
</dbReference>
<dbReference type="Pfam" id="PF00380">
    <property type="entry name" value="Ribosomal_S9"/>
    <property type="match status" value="1"/>
</dbReference>
<accession>A0A1F6N232</accession>
<gene>
    <name evidence="5" type="primary">rpsI</name>
    <name evidence="8" type="ORF">A2983_01255</name>
</gene>
<dbReference type="AlphaFoldDB" id="A0A1F6N232"/>
<evidence type="ECO:0000256" key="3">
    <source>
        <dbReference type="ARBA" id="ARBA00023274"/>
    </source>
</evidence>
<dbReference type="SUPFAM" id="SSF54211">
    <property type="entry name" value="Ribosomal protein S5 domain 2-like"/>
    <property type="match status" value="1"/>
</dbReference>
<dbReference type="GO" id="GO:0005737">
    <property type="term" value="C:cytoplasm"/>
    <property type="evidence" value="ECO:0007669"/>
    <property type="project" value="UniProtKB-ARBA"/>
</dbReference>
<evidence type="ECO:0000256" key="6">
    <source>
        <dbReference type="RuleBase" id="RU003815"/>
    </source>
</evidence>
<protein>
    <recommendedName>
        <fullName evidence="4 5">Small ribosomal subunit protein uS9</fullName>
    </recommendedName>
</protein>
<dbReference type="GO" id="GO:0015935">
    <property type="term" value="C:small ribosomal subunit"/>
    <property type="evidence" value="ECO:0007669"/>
    <property type="project" value="UniProtKB-ARBA"/>
</dbReference>
<evidence type="ECO:0000256" key="1">
    <source>
        <dbReference type="ARBA" id="ARBA00005251"/>
    </source>
</evidence>
<evidence type="ECO:0000256" key="5">
    <source>
        <dbReference type="HAMAP-Rule" id="MF_00532"/>
    </source>
</evidence>
<name>A0A1F6N232_9BACT</name>
<dbReference type="PANTHER" id="PTHR21569">
    <property type="entry name" value="RIBOSOMAL PROTEIN S9"/>
    <property type="match status" value="1"/>
</dbReference>
<feature type="region of interest" description="Disordered" evidence="7">
    <location>
        <begin position="113"/>
        <end position="137"/>
    </location>
</feature>
<dbReference type="NCBIfam" id="NF001099">
    <property type="entry name" value="PRK00132.1"/>
    <property type="match status" value="1"/>
</dbReference>
<dbReference type="HAMAP" id="MF_00532_B">
    <property type="entry name" value="Ribosomal_uS9_B"/>
    <property type="match status" value="1"/>
</dbReference>
<evidence type="ECO:0000313" key="8">
    <source>
        <dbReference type="EMBL" id="OGH77954.1"/>
    </source>
</evidence>